<dbReference type="Proteomes" id="UP000593564">
    <property type="component" value="Unassembled WGS sequence"/>
</dbReference>
<feature type="compositionally biased region" description="Polar residues" evidence="1">
    <location>
        <begin position="64"/>
        <end position="74"/>
    </location>
</feature>
<gene>
    <name evidence="2" type="ORF">HYC85_016487</name>
</gene>
<evidence type="ECO:0000313" key="2">
    <source>
        <dbReference type="EMBL" id="KAF5946259.1"/>
    </source>
</evidence>
<feature type="region of interest" description="Disordered" evidence="1">
    <location>
        <begin position="1"/>
        <end position="26"/>
    </location>
</feature>
<evidence type="ECO:0000313" key="3">
    <source>
        <dbReference type="Proteomes" id="UP000593564"/>
    </source>
</evidence>
<organism evidence="2 3">
    <name type="scientific">Camellia sinensis</name>
    <name type="common">Tea plant</name>
    <name type="synonym">Thea sinensis</name>
    <dbReference type="NCBI Taxonomy" id="4442"/>
    <lineage>
        <taxon>Eukaryota</taxon>
        <taxon>Viridiplantae</taxon>
        <taxon>Streptophyta</taxon>
        <taxon>Embryophyta</taxon>
        <taxon>Tracheophyta</taxon>
        <taxon>Spermatophyta</taxon>
        <taxon>Magnoliopsida</taxon>
        <taxon>eudicotyledons</taxon>
        <taxon>Gunneridae</taxon>
        <taxon>Pentapetalae</taxon>
        <taxon>asterids</taxon>
        <taxon>Ericales</taxon>
        <taxon>Theaceae</taxon>
        <taxon>Camellia</taxon>
    </lineage>
</organism>
<dbReference type="EMBL" id="JACBKZ010000007">
    <property type="protein sequence ID" value="KAF5946259.1"/>
    <property type="molecule type" value="Genomic_DNA"/>
</dbReference>
<evidence type="ECO:0000256" key="1">
    <source>
        <dbReference type="SAM" id="MobiDB-lite"/>
    </source>
</evidence>
<accession>A0A7J7GZU7</accession>
<name>A0A7J7GZU7_CAMSI</name>
<proteinExistence type="predicted"/>
<dbReference type="AlphaFoldDB" id="A0A7J7GZU7"/>
<feature type="region of interest" description="Disordered" evidence="1">
    <location>
        <begin position="52"/>
        <end position="74"/>
    </location>
</feature>
<protein>
    <submittedName>
        <fullName evidence="2">Uncharacterized protein</fullName>
    </submittedName>
</protein>
<comment type="caution">
    <text evidence="2">The sequence shown here is derived from an EMBL/GenBank/DDBJ whole genome shotgun (WGS) entry which is preliminary data.</text>
</comment>
<sequence>MVGRDDVDLKSPSNFQNSPDHPSDPEVHVHLDDVVTETIHSEPMIVATTIADTHYDDNEDDGKSLSTSCAKLQE</sequence>
<feature type="compositionally biased region" description="Polar residues" evidence="1">
    <location>
        <begin position="11"/>
        <end position="20"/>
    </location>
</feature>
<keyword evidence="3" id="KW-1185">Reference proteome</keyword>
<reference evidence="2 3" key="2">
    <citation type="submission" date="2020-07" db="EMBL/GenBank/DDBJ databases">
        <title>Genome assembly of wild tea tree DASZ reveals pedigree and selection history of tea varieties.</title>
        <authorList>
            <person name="Zhang W."/>
        </authorList>
    </citation>
    <scope>NUCLEOTIDE SEQUENCE [LARGE SCALE GENOMIC DNA]</scope>
    <source>
        <strain evidence="3">cv. G240</strain>
        <tissue evidence="2">Leaf</tissue>
    </source>
</reference>
<reference evidence="3" key="1">
    <citation type="journal article" date="2020" name="Nat. Commun.">
        <title>Genome assembly of wild tea tree DASZ reveals pedigree and selection history of tea varieties.</title>
        <authorList>
            <person name="Zhang W."/>
            <person name="Zhang Y."/>
            <person name="Qiu H."/>
            <person name="Guo Y."/>
            <person name="Wan H."/>
            <person name="Zhang X."/>
            <person name="Scossa F."/>
            <person name="Alseekh S."/>
            <person name="Zhang Q."/>
            <person name="Wang P."/>
            <person name="Xu L."/>
            <person name="Schmidt M.H."/>
            <person name="Jia X."/>
            <person name="Li D."/>
            <person name="Zhu A."/>
            <person name="Guo F."/>
            <person name="Chen W."/>
            <person name="Ni D."/>
            <person name="Usadel B."/>
            <person name="Fernie A.R."/>
            <person name="Wen W."/>
        </authorList>
    </citation>
    <scope>NUCLEOTIDE SEQUENCE [LARGE SCALE GENOMIC DNA]</scope>
    <source>
        <strain evidence="3">cv. G240</strain>
    </source>
</reference>